<proteinExistence type="predicted"/>
<sequence>MSERTGTSWVVPANEYRRERWKNGAGWTREIARMPDEADGWQWRLSIAEIEQDSLFSIFPGVQRELVLLSGNGLRLRFDDGEIHVLQPPHERIRFSGERGVVGELVDGPTHDFNLMWRPDAVDAQLWHRPLVGPMVIFIDPGATWAVYLLAGTARFVDDSGLPPLAAGDTAFMQADTERRRHVMEGAGGALLVKIQPK</sequence>
<evidence type="ECO:0000313" key="1">
    <source>
        <dbReference type="EMBL" id="MCL1635227.1"/>
    </source>
</evidence>
<name>A0ABT0MK34_9GAMM</name>
<dbReference type="RefSeq" id="WP_249474618.1">
    <property type="nucleotide sequence ID" value="NZ_JAMBEP010000002.1"/>
</dbReference>
<keyword evidence="2" id="KW-1185">Reference proteome</keyword>
<accession>A0ABT0MK34</accession>
<dbReference type="Pfam" id="PF05962">
    <property type="entry name" value="HutD"/>
    <property type="match status" value="1"/>
</dbReference>
<dbReference type="Proteomes" id="UP001431217">
    <property type="component" value="Unassembled WGS sequence"/>
</dbReference>
<dbReference type="CDD" id="cd20293">
    <property type="entry name" value="cupin_HutD_N"/>
    <property type="match status" value="1"/>
</dbReference>
<evidence type="ECO:0000313" key="2">
    <source>
        <dbReference type="Proteomes" id="UP001431217"/>
    </source>
</evidence>
<dbReference type="PANTHER" id="PTHR37943:SF1">
    <property type="entry name" value="PROTEIN VES"/>
    <property type="match status" value="1"/>
</dbReference>
<dbReference type="PANTHER" id="PTHR37943">
    <property type="entry name" value="PROTEIN VES"/>
    <property type="match status" value="1"/>
</dbReference>
<dbReference type="EMBL" id="JAMBEP010000002">
    <property type="protein sequence ID" value="MCL1635227.1"/>
    <property type="molecule type" value="Genomic_DNA"/>
</dbReference>
<dbReference type="SUPFAM" id="SSF51182">
    <property type="entry name" value="RmlC-like cupins"/>
    <property type="match status" value="1"/>
</dbReference>
<dbReference type="InterPro" id="IPR014710">
    <property type="entry name" value="RmlC-like_jellyroll"/>
</dbReference>
<organism evidence="1 2">
    <name type="scientific">Luteimonas galliterrae</name>
    <dbReference type="NCBI Taxonomy" id="2940486"/>
    <lineage>
        <taxon>Bacteria</taxon>
        <taxon>Pseudomonadati</taxon>
        <taxon>Pseudomonadota</taxon>
        <taxon>Gammaproteobacteria</taxon>
        <taxon>Lysobacterales</taxon>
        <taxon>Lysobacteraceae</taxon>
        <taxon>Luteimonas</taxon>
    </lineage>
</organism>
<dbReference type="InterPro" id="IPR010282">
    <property type="entry name" value="Uncharacterised_HutD/Ves"/>
</dbReference>
<dbReference type="InterPro" id="IPR011051">
    <property type="entry name" value="RmlC_Cupin_sf"/>
</dbReference>
<gene>
    <name evidence="1" type="ORF">M2650_11385</name>
</gene>
<reference evidence="1 2" key="1">
    <citation type="submission" date="2022-05" db="EMBL/GenBank/DDBJ databases">
        <title>Luteimonas sp. SX5, whole genome shotgun sequencing project.</title>
        <authorList>
            <person name="Zhao G."/>
            <person name="Shen L."/>
        </authorList>
    </citation>
    <scope>NUCLEOTIDE SEQUENCE [LARGE SCALE GENOMIC DNA]</scope>
    <source>
        <strain evidence="1 2">SX5</strain>
    </source>
</reference>
<dbReference type="Gene3D" id="2.60.120.10">
    <property type="entry name" value="Jelly Rolls"/>
    <property type="match status" value="1"/>
</dbReference>
<protein>
    <submittedName>
        <fullName evidence="1">HutD family protein</fullName>
    </submittedName>
</protein>
<comment type="caution">
    <text evidence="1">The sequence shown here is derived from an EMBL/GenBank/DDBJ whole genome shotgun (WGS) entry which is preliminary data.</text>
</comment>